<dbReference type="EMBL" id="JAPZVP010000002">
    <property type="protein sequence ID" value="MDA1358695.1"/>
    <property type="molecule type" value="Genomic_DNA"/>
</dbReference>
<keyword evidence="2" id="KW-1185">Reference proteome</keyword>
<dbReference type="GO" id="GO:0003989">
    <property type="term" value="F:acetyl-CoA carboxylase activity"/>
    <property type="evidence" value="ECO:0007669"/>
    <property type="project" value="InterPro"/>
</dbReference>
<gene>
    <name evidence="1" type="ORF">O1R50_03620</name>
</gene>
<evidence type="ECO:0000313" key="1">
    <source>
        <dbReference type="EMBL" id="MDA1358695.1"/>
    </source>
</evidence>
<reference evidence="1" key="1">
    <citation type="submission" date="2022-12" db="EMBL/GenBank/DDBJ databases">
        <title>Gycomyces niveus sp.nov.,a novel actinomycete isolated from soil in Shouguan.</title>
        <authorList>
            <person name="Yang X."/>
        </authorList>
    </citation>
    <scope>NUCLEOTIDE SEQUENCE</scope>
    <source>
        <strain evidence="1">NEAU-A15</strain>
    </source>
</reference>
<dbReference type="Proteomes" id="UP001146067">
    <property type="component" value="Unassembled WGS sequence"/>
</dbReference>
<name>A0A9X3P8I8_9ACTN</name>
<dbReference type="GO" id="GO:0004658">
    <property type="term" value="F:propionyl-CoA carboxylase activity"/>
    <property type="evidence" value="ECO:0007669"/>
    <property type="project" value="InterPro"/>
</dbReference>
<comment type="caution">
    <text evidence="1">The sequence shown here is derived from an EMBL/GenBank/DDBJ whole genome shotgun (WGS) entry which is preliminary data.</text>
</comment>
<evidence type="ECO:0000313" key="2">
    <source>
        <dbReference type="Proteomes" id="UP001146067"/>
    </source>
</evidence>
<dbReference type="InterPro" id="IPR032716">
    <property type="entry name" value="ACC_epsilon"/>
</dbReference>
<sequence>MSLELKVVRGNPTDEELAALVGLITALPRPVEEETGGSTGRRAAWSNPGLQLRVRRSWRDTAVPARKGMDR</sequence>
<organism evidence="1 2">
    <name type="scientific">Glycomyces luteolus</name>
    <dbReference type="NCBI Taxonomy" id="2670330"/>
    <lineage>
        <taxon>Bacteria</taxon>
        <taxon>Bacillati</taxon>
        <taxon>Actinomycetota</taxon>
        <taxon>Actinomycetes</taxon>
        <taxon>Glycomycetales</taxon>
        <taxon>Glycomycetaceae</taxon>
        <taxon>Glycomyces</taxon>
    </lineage>
</organism>
<accession>A0A9X3P8I8</accession>
<protein>
    <submittedName>
        <fullName evidence="1">Acyl-CoA carboxylase subunit epsilon</fullName>
    </submittedName>
</protein>
<dbReference type="Pfam" id="PF13822">
    <property type="entry name" value="ACC_epsilon"/>
    <property type="match status" value="1"/>
</dbReference>
<dbReference type="RefSeq" id="WP_270108500.1">
    <property type="nucleotide sequence ID" value="NZ_JAPZVP010000002.1"/>
</dbReference>
<proteinExistence type="predicted"/>
<dbReference type="AlphaFoldDB" id="A0A9X3P8I8"/>